<dbReference type="Proteomes" id="UP000265520">
    <property type="component" value="Unassembled WGS sequence"/>
</dbReference>
<organism evidence="1 2">
    <name type="scientific">Trifolium medium</name>
    <dbReference type="NCBI Taxonomy" id="97028"/>
    <lineage>
        <taxon>Eukaryota</taxon>
        <taxon>Viridiplantae</taxon>
        <taxon>Streptophyta</taxon>
        <taxon>Embryophyta</taxon>
        <taxon>Tracheophyta</taxon>
        <taxon>Spermatophyta</taxon>
        <taxon>Magnoliopsida</taxon>
        <taxon>eudicotyledons</taxon>
        <taxon>Gunneridae</taxon>
        <taxon>Pentapetalae</taxon>
        <taxon>rosids</taxon>
        <taxon>fabids</taxon>
        <taxon>Fabales</taxon>
        <taxon>Fabaceae</taxon>
        <taxon>Papilionoideae</taxon>
        <taxon>50 kb inversion clade</taxon>
        <taxon>NPAAA clade</taxon>
        <taxon>Hologalegina</taxon>
        <taxon>IRL clade</taxon>
        <taxon>Trifolieae</taxon>
        <taxon>Trifolium</taxon>
    </lineage>
</organism>
<protein>
    <submittedName>
        <fullName evidence="1">Uncharacterized protein</fullName>
    </submittedName>
</protein>
<feature type="non-terminal residue" evidence="1">
    <location>
        <position position="37"/>
    </location>
</feature>
<evidence type="ECO:0000313" key="2">
    <source>
        <dbReference type="Proteomes" id="UP000265520"/>
    </source>
</evidence>
<sequence>MRNTYFVGITMNRAWMAKKIAKEVVDGDAAKQYNLLC</sequence>
<keyword evidence="2" id="KW-1185">Reference proteome</keyword>
<name>A0A392US40_9FABA</name>
<reference evidence="1 2" key="1">
    <citation type="journal article" date="2018" name="Front. Plant Sci.">
        <title>Red Clover (Trifolium pratense) and Zigzag Clover (T. medium) - A Picture of Genomic Similarities and Differences.</title>
        <authorList>
            <person name="Dluhosova J."/>
            <person name="Istvanek J."/>
            <person name="Nedelnik J."/>
            <person name="Repkova J."/>
        </authorList>
    </citation>
    <scope>NUCLEOTIDE SEQUENCE [LARGE SCALE GENOMIC DNA]</scope>
    <source>
        <strain evidence="2">cv. 10/8</strain>
        <tissue evidence="1">Leaf</tissue>
    </source>
</reference>
<comment type="caution">
    <text evidence="1">The sequence shown here is derived from an EMBL/GenBank/DDBJ whole genome shotgun (WGS) entry which is preliminary data.</text>
</comment>
<accession>A0A392US40</accession>
<dbReference type="AlphaFoldDB" id="A0A392US40"/>
<dbReference type="EMBL" id="LXQA010863855">
    <property type="protein sequence ID" value="MCI74585.1"/>
    <property type="molecule type" value="Genomic_DNA"/>
</dbReference>
<proteinExistence type="predicted"/>
<evidence type="ECO:0000313" key="1">
    <source>
        <dbReference type="EMBL" id="MCI74585.1"/>
    </source>
</evidence>